<keyword evidence="3" id="KW-0568">Pathogenesis-related protein</keyword>
<dbReference type="GO" id="GO:0005634">
    <property type="term" value="C:nucleus"/>
    <property type="evidence" value="ECO:0007669"/>
    <property type="project" value="TreeGrafter"/>
</dbReference>
<dbReference type="PANTHER" id="PTHR31213:SF17">
    <property type="entry name" value="MAJOR ALLERGEN PRU AR 1-LIKE"/>
    <property type="match status" value="1"/>
</dbReference>
<sequence>MGVITFTEEFSSPVPARRLFKAFVLDFDNLLPKLMPQVFKNIETIEGDGGPGTIKKLNISEGGEVKYLKHRIDALDKEKLIYNYTIIEGDAMDKIESVSYEIKYEVSPDGGCKGTTVNKYYPKTGIELEEEKIKEARAKAMGLYKVVEGYLLANPDAYA</sequence>
<dbReference type="SUPFAM" id="SSF55961">
    <property type="entry name" value="Bet v1-like"/>
    <property type="match status" value="1"/>
</dbReference>
<evidence type="ECO:0000256" key="2">
    <source>
        <dbReference type="ARBA" id="ARBA00022821"/>
    </source>
</evidence>
<organism evidence="5">
    <name type="scientific">Anacardium occidentale</name>
    <name type="common">Cashew</name>
    <dbReference type="NCBI Taxonomy" id="171929"/>
    <lineage>
        <taxon>Eukaryota</taxon>
        <taxon>Viridiplantae</taxon>
        <taxon>Streptophyta</taxon>
        <taxon>Embryophyta</taxon>
        <taxon>Tracheophyta</taxon>
        <taxon>Spermatophyta</taxon>
        <taxon>Magnoliopsida</taxon>
        <taxon>eudicotyledons</taxon>
        <taxon>Gunneridae</taxon>
        <taxon>Pentapetalae</taxon>
        <taxon>rosids</taxon>
        <taxon>malvids</taxon>
        <taxon>Sapindales</taxon>
        <taxon>Anacardiaceae</taxon>
        <taxon>Anacardium</taxon>
    </lineage>
</organism>
<dbReference type="AlphaFoldDB" id="A0A7D9N402"/>
<evidence type="ECO:0000256" key="1">
    <source>
        <dbReference type="ARBA" id="ARBA00009744"/>
    </source>
</evidence>
<dbReference type="InterPro" id="IPR023393">
    <property type="entry name" value="START-like_dom_sf"/>
</dbReference>
<dbReference type="GO" id="GO:0006952">
    <property type="term" value="P:defense response"/>
    <property type="evidence" value="ECO:0007669"/>
    <property type="project" value="UniProtKB-KW"/>
</dbReference>
<evidence type="ECO:0000256" key="3">
    <source>
        <dbReference type="ARBA" id="ARBA00023265"/>
    </source>
</evidence>
<dbReference type="Gene3D" id="3.30.530.20">
    <property type="match status" value="1"/>
</dbReference>
<dbReference type="InterPro" id="IPR024949">
    <property type="entry name" value="Bet_v_I_allergen"/>
</dbReference>
<comment type="similarity">
    <text evidence="1">Belongs to the BetVI family.</text>
</comment>
<dbReference type="SMART" id="SM01037">
    <property type="entry name" value="Bet_v_1"/>
    <property type="match status" value="1"/>
</dbReference>
<dbReference type="CDD" id="cd07816">
    <property type="entry name" value="Bet_v1-like"/>
    <property type="match status" value="1"/>
</dbReference>
<dbReference type="InterPro" id="IPR000916">
    <property type="entry name" value="Bet_v_I/MLP"/>
</dbReference>
<dbReference type="GO" id="GO:0038023">
    <property type="term" value="F:signaling receptor activity"/>
    <property type="evidence" value="ECO:0007669"/>
    <property type="project" value="InterPro"/>
</dbReference>
<name>A0A7D9N402_ANAOC</name>
<feature type="domain" description="Bet v I/Major latex protein" evidence="4">
    <location>
        <begin position="1"/>
        <end position="154"/>
    </location>
</feature>
<dbReference type="FunFam" id="3.30.530.20:FF:000007">
    <property type="entry name" value="Major pollen allergen Bet v 1-A"/>
    <property type="match status" value="1"/>
</dbReference>
<dbReference type="Pfam" id="PF00407">
    <property type="entry name" value="Bet_v_1"/>
    <property type="match status" value="1"/>
</dbReference>
<evidence type="ECO:0000313" key="5">
    <source>
        <dbReference type="EMBL" id="QLB38125.1"/>
    </source>
</evidence>
<proteinExistence type="evidence at transcript level"/>
<dbReference type="GO" id="GO:0004864">
    <property type="term" value="F:protein phosphatase inhibitor activity"/>
    <property type="evidence" value="ECO:0007669"/>
    <property type="project" value="InterPro"/>
</dbReference>
<dbReference type="GO" id="GO:0010427">
    <property type="term" value="F:abscisic acid binding"/>
    <property type="evidence" value="ECO:0007669"/>
    <property type="project" value="InterPro"/>
</dbReference>
<dbReference type="PRINTS" id="PR00634">
    <property type="entry name" value="BETALLERGEN"/>
</dbReference>
<reference evidence="5" key="1">
    <citation type="submission" date="2019-08" db="EMBL/GenBank/DDBJ databases">
        <authorList>
            <person name="Bastiaan-Net S.S."/>
        </authorList>
    </citation>
    <scope>NUCLEOTIDE SEQUENCE</scope>
</reference>
<accession>A0A7D9N402</accession>
<reference evidence="5" key="2">
    <citation type="journal article" date="2020" name="Protein Sci.">
        <title>Identification and in silico bioinformatics analysis of PR10 proteins in cashew nut.</title>
        <authorList>
            <person name="Bastiaan-Net S."/>
            <person name="Pina-Perez M.C."/>
            <person name="Dekkers B.J.W."/>
            <person name="Westphal A.H."/>
            <person name="America A.H.P."/>
            <person name="Ariens R.M.C."/>
            <person name="de Jong N.W."/>
            <person name="Wichers H.J."/>
            <person name="Mes J.J."/>
        </authorList>
    </citation>
    <scope>NUCLEOTIDE SEQUENCE</scope>
</reference>
<dbReference type="GO" id="GO:0009738">
    <property type="term" value="P:abscisic acid-activated signaling pathway"/>
    <property type="evidence" value="ECO:0007669"/>
    <property type="project" value="InterPro"/>
</dbReference>
<dbReference type="EMBL" id="MN258363">
    <property type="protein sequence ID" value="QLB38125.1"/>
    <property type="molecule type" value="mRNA"/>
</dbReference>
<dbReference type="GO" id="GO:0005737">
    <property type="term" value="C:cytoplasm"/>
    <property type="evidence" value="ECO:0007669"/>
    <property type="project" value="TreeGrafter"/>
</dbReference>
<dbReference type="InterPro" id="IPR050279">
    <property type="entry name" value="Plant_def-hormone_signal"/>
</dbReference>
<protein>
    <submittedName>
        <fullName evidence="5">Pathogenesis-related protein 10</fullName>
    </submittedName>
</protein>
<dbReference type="PANTHER" id="PTHR31213">
    <property type="entry name" value="OS08G0374000 PROTEIN-RELATED"/>
    <property type="match status" value="1"/>
</dbReference>
<dbReference type="SMR" id="A0A7D9N402"/>
<keyword evidence="2" id="KW-0611">Plant defense</keyword>
<evidence type="ECO:0000259" key="4">
    <source>
        <dbReference type="SMART" id="SM01037"/>
    </source>
</evidence>